<comment type="caution">
    <text evidence="1">The sequence shown here is derived from an EMBL/GenBank/DDBJ whole genome shotgun (WGS) entry which is preliminary data.</text>
</comment>
<dbReference type="RefSeq" id="WP_036883080.1">
    <property type="nucleotide sequence ID" value="NZ_JQZW01000006.1"/>
</dbReference>
<organism evidence="1 2">
    <name type="scientific">Porphyromonas gingivicanis</name>
    <dbReference type="NCBI Taxonomy" id="266762"/>
    <lineage>
        <taxon>Bacteria</taxon>
        <taxon>Pseudomonadati</taxon>
        <taxon>Bacteroidota</taxon>
        <taxon>Bacteroidia</taxon>
        <taxon>Bacteroidales</taxon>
        <taxon>Porphyromonadaceae</taxon>
        <taxon>Porphyromonas</taxon>
    </lineage>
</organism>
<proteinExistence type="predicted"/>
<dbReference type="AlphaFoldDB" id="A0A0A2GD90"/>
<name>A0A0A2GD90_9PORP</name>
<sequence length="291" mass="33056">MNENNFSIVFENERNEVSAELLIGCLMHTTSIITEVNKLIGPEKIIDIKVKAFEKGSFQVDIELIEGLIATLFSSRGVEYVANIIETVSGIYKLVNFLGGKKPKEISKEGNSVTITNQSGGSVVINQQVFNVYGTSPEIRSHIQKQFKQMQDYEDISGFRFQTREEVVYTPKQDFPVIAMPIVMPNQEEPAKTTTIENVPLKILRPSFDEKLGWDFIYEGQKISAKVKDKDILKQIDMGEAFAKGCRMLADLEITYYYDAGVDEYMLTKDSYRIVKFKKLLPPPPIQEPFI</sequence>
<reference evidence="1 2" key="1">
    <citation type="submission" date="2014-08" db="EMBL/GenBank/DDBJ databases">
        <title>Porphyromonas gingivicanis strain:COT-022_OH1391 Genome sequencing.</title>
        <authorList>
            <person name="Wallis C."/>
            <person name="Deusch O."/>
            <person name="O'Flynn C."/>
            <person name="Davis I."/>
            <person name="Jospin G."/>
            <person name="Darling A.E."/>
            <person name="Coil D.A."/>
            <person name="Alexiev A."/>
            <person name="Horsfall A."/>
            <person name="Kirkwood N."/>
            <person name="Harris S."/>
            <person name="Eisen J.A."/>
        </authorList>
    </citation>
    <scope>NUCLEOTIDE SEQUENCE [LARGE SCALE GENOMIC DNA]</scope>
    <source>
        <strain evidence="2">COT-022 OH1391</strain>
    </source>
</reference>
<dbReference type="eggNOG" id="ENOG503396Q">
    <property type="taxonomic scope" value="Bacteria"/>
</dbReference>
<protein>
    <submittedName>
        <fullName evidence="1">Uncharacterized protein</fullName>
    </submittedName>
</protein>
<dbReference type="EMBL" id="JQZW01000006">
    <property type="protein sequence ID" value="KGN98409.1"/>
    <property type="molecule type" value="Genomic_DNA"/>
</dbReference>
<keyword evidence="2" id="KW-1185">Reference proteome</keyword>
<accession>A0A0A2GD90</accession>
<evidence type="ECO:0000313" key="2">
    <source>
        <dbReference type="Proteomes" id="UP000030134"/>
    </source>
</evidence>
<evidence type="ECO:0000313" key="1">
    <source>
        <dbReference type="EMBL" id="KGN98409.1"/>
    </source>
</evidence>
<dbReference type="OrthoDB" id="1492978at2"/>
<dbReference type="STRING" id="266762.HQ36_01995"/>
<gene>
    <name evidence="1" type="ORF">HQ36_01995</name>
</gene>
<dbReference type="Proteomes" id="UP000030134">
    <property type="component" value="Unassembled WGS sequence"/>
</dbReference>